<dbReference type="InterPro" id="IPR006674">
    <property type="entry name" value="HD_domain"/>
</dbReference>
<feature type="domain" description="HD/PDEase" evidence="1">
    <location>
        <begin position="34"/>
        <end position="153"/>
    </location>
</feature>
<reference evidence="2 3" key="1">
    <citation type="submission" date="2020-11" db="EMBL/GenBank/DDBJ databases">
        <title>Fusibacter basophilias sp. nov.</title>
        <authorList>
            <person name="Qiu D."/>
        </authorList>
    </citation>
    <scope>NUCLEOTIDE SEQUENCE [LARGE SCALE GENOMIC DNA]</scope>
    <source>
        <strain evidence="2 3">Q10-2</strain>
    </source>
</reference>
<gene>
    <name evidence="2" type="ORF">ISU02_07040</name>
</gene>
<dbReference type="Gene3D" id="1.10.3210.10">
    <property type="entry name" value="Hypothetical protein af1432"/>
    <property type="match status" value="1"/>
</dbReference>
<organism evidence="2 3">
    <name type="scientific">Fusibacter ferrireducens</name>
    <dbReference type="NCBI Taxonomy" id="2785058"/>
    <lineage>
        <taxon>Bacteria</taxon>
        <taxon>Bacillati</taxon>
        <taxon>Bacillota</taxon>
        <taxon>Clostridia</taxon>
        <taxon>Eubacteriales</taxon>
        <taxon>Eubacteriales Family XII. Incertae Sedis</taxon>
        <taxon>Fusibacter</taxon>
    </lineage>
</organism>
<name>A0ABR9ZRX5_9FIRM</name>
<dbReference type="SUPFAM" id="SSF109604">
    <property type="entry name" value="HD-domain/PDEase-like"/>
    <property type="match status" value="1"/>
</dbReference>
<dbReference type="EMBL" id="JADKNH010000004">
    <property type="protein sequence ID" value="MBF4692868.1"/>
    <property type="molecule type" value="Genomic_DNA"/>
</dbReference>
<evidence type="ECO:0000313" key="3">
    <source>
        <dbReference type="Proteomes" id="UP000614200"/>
    </source>
</evidence>
<evidence type="ECO:0000313" key="2">
    <source>
        <dbReference type="EMBL" id="MBF4692868.1"/>
    </source>
</evidence>
<evidence type="ECO:0000259" key="1">
    <source>
        <dbReference type="SMART" id="SM00471"/>
    </source>
</evidence>
<sequence length="157" mass="18854">MRRLKVNRDHEFRGIIHEIIRNKTFQKTKKIRHHSDSVFHHSLQVAYLSYKIAKKFKLDYHSAARAGLLHDFFLYDWRAPKKNRFFEKHGFTHAREAHLNAKKHFKLNPKEEDAILKHMFPLTISPPNNSISWVVTLADKYISIAEYAQRLSRRKHR</sequence>
<proteinExistence type="predicted"/>
<dbReference type="Pfam" id="PF01966">
    <property type="entry name" value="HD"/>
    <property type="match status" value="1"/>
</dbReference>
<comment type="caution">
    <text evidence="2">The sequence shown here is derived from an EMBL/GenBank/DDBJ whole genome shotgun (WGS) entry which is preliminary data.</text>
</comment>
<keyword evidence="3" id="KW-1185">Reference proteome</keyword>
<dbReference type="Proteomes" id="UP000614200">
    <property type="component" value="Unassembled WGS sequence"/>
</dbReference>
<accession>A0ABR9ZRX5</accession>
<protein>
    <submittedName>
        <fullName evidence="2">HD domain-containing protein</fullName>
    </submittedName>
</protein>
<dbReference type="SMART" id="SM00471">
    <property type="entry name" value="HDc"/>
    <property type="match status" value="1"/>
</dbReference>
<dbReference type="InterPro" id="IPR003607">
    <property type="entry name" value="HD/PDEase_dom"/>
</dbReference>